<reference evidence="2 3" key="1">
    <citation type="submission" date="2024-02" db="EMBL/GenBank/DDBJ databases">
        <title>Discinaceae phylogenomics.</title>
        <authorList>
            <person name="Dirks A.C."/>
            <person name="James T.Y."/>
        </authorList>
    </citation>
    <scope>NUCLEOTIDE SEQUENCE [LARGE SCALE GENOMIC DNA]</scope>
    <source>
        <strain evidence="2 3">ACD0624</strain>
    </source>
</reference>
<evidence type="ECO:0000313" key="2">
    <source>
        <dbReference type="EMBL" id="KAL0630568.1"/>
    </source>
</evidence>
<feature type="non-terminal residue" evidence="2">
    <location>
        <position position="78"/>
    </location>
</feature>
<organism evidence="2 3">
    <name type="scientific">Discina gigas</name>
    <dbReference type="NCBI Taxonomy" id="1032678"/>
    <lineage>
        <taxon>Eukaryota</taxon>
        <taxon>Fungi</taxon>
        <taxon>Dikarya</taxon>
        <taxon>Ascomycota</taxon>
        <taxon>Pezizomycotina</taxon>
        <taxon>Pezizomycetes</taxon>
        <taxon>Pezizales</taxon>
        <taxon>Discinaceae</taxon>
        <taxon>Discina</taxon>
    </lineage>
</organism>
<feature type="coiled-coil region" evidence="1">
    <location>
        <begin position="1"/>
        <end position="33"/>
    </location>
</feature>
<proteinExistence type="predicted"/>
<name>A0ABR3G3P4_9PEZI</name>
<sequence>MNNAQREVRTLNLADAKEERKKAARKWRAAIRQAQWKYWEETFQLSSRGTAGKVIKAAAKSKARQAMPDIQGISTFQG</sequence>
<comment type="caution">
    <text evidence="2">The sequence shown here is derived from an EMBL/GenBank/DDBJ whole genome shotgun (WGS) entry which is preliminary data.</text>
</comment>
<protein>
    <submittedName>
        <fullName evidence="2">Uncharacterized protein</fullName>
    </submittedName>
</protein>
<gene>
    <name evidence="2" type="ORF">Q9L58_010584</name>
</gene>
<accession>A0ABR3G3P4</accession>
<evidence type="ECO:0000256" key="1">
    <source>
        <dbReference type="SAM" id="Coils"/>
    </source>
</evidence>
<evidence type="ECO:0000313" key="3">
    <source>
        <dbReference type="Proteomes" id="UP001447188"/>
    </source>
</evidence>
<dbReference type="Proteomes" id="UP001447188">
    <property type="component" value="Unassembled WGS sequence"/>
</dbReference>
<dbReference type="EMBL" id="JBBBZM010000506">
    <property type="protein sequence ID" value="KAL0630568.1"/>
    <property type="molecule type" value="Genomic_DNA"/>
</dbReference>
<keyword evidence="1" id="KW-0175">Coiled coil</keyword>
<keyword evidence="3" id="KW-1185">Reference proteome</keyword>